<name>A0AAN8Q0K2_PATCE</name>
<feature type="transmembrane region" description="Helical" evidence="1">
    <location>
        <begin position="20"/>
        <end position="42"/>
    </location>
</feature>
<protein>
    <submittedName>
        <fullName evidence="2">Uncharacterized protein</fullName>
    </submittedName>
</protein>
<feature type="transmembrane region" description="Helical" evidence="1">
    <location>
        <begin position="169"/>
        <end position="194"/>
    </location>
</feature>
<evidence type="ECO:0000313" key="3">
    <source>
        <dbReference type="Proteomes" id="UP001347796"/>
    </source>
</evidence>
<organism evidence="2 3">
    <name type="scientific">Patella caerulea</name>
    <name type="common">Rayed Mediterranean limpet</name>
    <dbReference type="NCBI Taxonomy" id="87958"/>
    <lineage>
        <taxon>Eukaryota</taxon>
        <taxon>Metazoa</taxon>
        <taxon>Spiralia</taxon>
        <taxon>Lophotrochozoa</taxon>
        <taxon>Mollusca</taxon>
        <taxon>Gastropoda</taxon>
        <taxon>Patellogastropoda</taxon>
        <taxon>Patelloidea</taxon>
        <taxon>Patellidae</taxon>
        <taxon>Patella</taxon>
    </lineage>
</organism>
<keyword evidence="1" id="KW-1133">Transmembrane helix</keyword>
<evidence type="ECO:0000256" key="1">
    <source>
        <dbReference type="SAM" id="Phobius"/>
    </source>
</evidence>
<comment type="caution">
    <text evidence="2">The sequence shown here is derived from an EMBL/GenBank/DDBJ whole genome shotgun (WGS) entry which is preliminary data.</text>
</comment>
<evidence type="ECO:0000313" key="2">
    <source>
        <dbReference type="EMBL" id="KAK6183176.1"/>
    </source>
</evidence>
<dbReference type="EMBL" id="JAZGQO010000007">
    <property type="protein sequence ID" value="KAK6183176.1"/>
    <property type="molecule type" value="Genomic_DNA"/>
</dbReference>
<feature type="transmembrane region" description="Helical" evidence="1">
    <location>
        <begin position="54"/>
        <end position="74"/>
    </location>
</feature>
<gene>
    <name evidence="2" type="ORF">SNE40_010704</name>
</gene>
<feature type="transmembrane region" description="Helical" evidence="1">
    <location>
        <begin position="125"/>
        <end position="149"/>
    </location>
</feature>
<feature type="transmembrane region" description="Helical" evidence="1">
    <location>
        <begin position="86"/>
        <end position="113"/>
    </location>
</feature>
<feature type="transmembrane region" description="Helical" evidence="1">
    <location>
        <begin position="254"/>
        <end position="274"/>
    </location>
</feature>
<dbReference type="Proteomes" id="UP001347796">
    <property type="component" value="Unassembled WGS sequence"/>
</dbReference>
<keyword evidence="3" id="KW-1185">Reference proteome</keyword>
<accession>A0AAN8Q0K2</accession>
<dbReference type="AlphaFoldDB" id="A0AAN8Q0K2"/>
<reference evidence="2 3" key="1">
    <citation type="submission" date="2024-01" db="EMBL/GenBank/DDBJ databases">
        <title>The genome of the rayed Mediterranean limpet Patella caerulea (Linnaeus, 1758).</title>
        <authorList>
            <person name="Anh-Thu Weber A."/>
            <person name="Halstead-Nussloch G."/>
        </authorList>
    </citation>
    <scope>NUCLEOTIDE SEQUENCE [LARGE SCALE GENOMIC DNA]</scope>
    <source>
        <strain evidence="2">AATW-2023a</strain>
        <tissue evidence="2">Whole specimen</tissue>
    </source>
</reference>
<sequence length="321" mass="36755">MYEDEYPAVPRPRYDHDSATVAFIVFSVLITTFNIILITVFLFSPVLRRSIKHLLIVIHSASAFILGFLVLPVLTDNAILSRSCYMLVIFIGLFYTYTAVSAWMIFLICLDNVLYKWRVCIERRVYVGVGLSIVAWIGSVVVIMTIVSVAPKRSEPRSCFFVLEPGYEVAMGILTFLPYLFVFLMVFVIIFSCIRFHCSHRETDFHKHVVQDKFFPLDIVLVAIFSILLDVSYFAGLVVADEAESVSQVGTRRYMITTLCVSSIKPVIIPMFWLTNRFTRKMVTVVVCCKRPPEPNRNTQSPTNQAMVEMNNEHRNAWVES</sequence>
<proteinExistence type="predicted"/>
<feature type="transmembrane region" description="Helical" evidence="1">
    <location>
        <begin position="214"/>
        <end position="234"/>
    </location>
</feature>
<dbReference type="SUPFAM" id="SSF81321">
    <property type="entry name" value="Family A G protein-coupled receptor-like"/>
    <property type="match status" value="1"/>
</dbReference>
<keyword evidence="1" id="KW-0472">Membrane</keyword>
<dbReference type="Gene3D" id="1.20.1070.10">
    <property type="entry name" value="Rhodopsin 7-helix transmembrane proteins"/>
    <property type="match status" value="1"/>
</dbReference>
<keyword evidence="1" id="KW-0812">Transmembrane</keyword>